<organism evidence="2 3">
    <name type="scientific">Rhizobium fabae</name>
    <dbReference type="NCBI Taxonomy" id="573179"/>
    <lineage>
        <taxon>Bacteria</taxon>
        <taxon>Pseudomonadati</taxon>
        <taxon>Pseudomonadota</taxon>
        <taxon>Alphaproteobacteria</taxon>
        <taxon>Hyphomicrobiales</taxon>
        <taxon>Rhizobiaceae</taxon>
        <taxon>Rhizobium/Agrobacterium group</taxon>
        <taxon>Rhizobium</taxon>
    </lineage>
</organism>
<feature type="domain" description="NAD-dependent epimerase/dehydratase" evidence="1">
    <location>
        <begin position="2"/>
        <end position="42"/>
    </location>
</feature>
<evidence type="ECO:0000313" key="2">
    <source>
        <dbReference type="EMBL" id="MBB3918912.1"/>
    </source>
</evidence>
<comment type="caution">
    <text evidence="2">The sequence shown here is derived from an EMBL/GenBank/DDBJ whole genome shotgun (WGS) entry which is preliminary data.</text>
</comment>
<dbReference type="Proteomes" id="UP000545490">
    <property type="component" value="Unassembled WGS sequence"/>
</dbReference>
<evidence type="ECO:0000313" key="3">
    <source>
        <dbReference type="Proteomes" id="UP000545490"/>
    </source>
</evidence>
<gene>
    <name evidence="2" type="ORF">GGQ65_006252</name>
</gene>
<dbReference type="InterPro" id="IPR001509">
    <property type="entry name" value="Epimerase_deHydtase"/>
</dbReference>
<dbReference type="AlphaFoldDB" id="A0A7W6BAR1"/>
<evidence type="ECO:0000259" key="1">
    <source>
        <dbReference type="Pfam" id="PF01370"/>
    </source>
</evidence>
<proteinExistence type="predicted"/>
<reference evidence="2 3" key="1">
    <citation type="submission" date="2020-08" db="EMBL/GenBank/DDBJ databases">
        <title>Genomic Encyclopedia of Type Strains, Phase IV (KMG-IV): sequencing the most valuable type-strain genomes for metagenomic binning, comparative biology and taxonomic classification.</title>
        <authorList>
            <person name="Goeker M."/>
        </authorList>
    </citation>
    <scope>NUCLEOTIDE SEQUENCE [LARGE SCALE GENOMIC DNA]</scope>
    <source>
        <strain evidence="2 3">DSM 19331</strain>
    </source>
</reference>
<dbReference type="Gene3D" id="3.40.50.720">
    <property type="entry name" value="NAD(P)-binding Rossmann-like Domain"/>
    <property type="match status" value="1"/>
</dbReference>
<dbReference type="Pfam" id="PF01370">
    <property type="entry name" value="Epimerase"/>
    <property type="match status" value="1"/>
</dbReference>
<name>A0A7W6BAR1_9HYPH</name>
<protein>
    <submittedName>
        <fullName evidence="2">Nucleoside-diphosphate-sugar epimerase</fullName>
    </submittedName>
</protein>
<accession>A0A7W6BAR1</accession>
<sequence length="45" mass="4916">MRKNRPDAVFLAAARVGGMLVNATSPADFLYDNLILQANVIQRSP</sequence>
<dbReference type="EMBL" id="JACIDG010000022">
    <property type="protein sequence ID" value="MBB3918912.1"/>
    <property type="molecule type" value="Genomic_DNA"/>
</dbReference>